<protein>
    <submittedName>
        <fullName evidence="1">Uncharacterized protein</fullName>
    </submittedName>
</protein>
<evidence type="ECO:0000313" key="1">
    <source>
        <dbReference type="EMBL" id="STO23137.1"/>
    </source>
</evidence>
<sequence>MFLKGTFFSAEFEWDTHLSVRNNVLKVISAYLPYRFNALTKKTHIEEAKDAIAYLETHTKITDCELYLFIQLRRQELSEENGEYKKRLDFCVQKIEEQNALFKTLGTAGQACKSIFSTRLVETLTGTRENESLQPG</sequence>
<dbReference type="EMBL" id="UGGT01000001">
    <property type="protein sequence ID" value="STO23137.1"/>
    <property type="molecule type" value="Genomic_DNA"/>
</dbReference>
<dbReference type="RefSeq" id="WP_010655251.1">
    <property type="nucleotide sequence ID" value="NZ_JAPHOO010000002.1"/>
</dbReference>
<dbReference type="Proteomes" id="UP000254554">
    <property type="component" value="Unassembled WGS sequence"/>
</dbReference>
<gene>
    <name evidence="1" type="ORF">NCTC11370_03243</name>
</gene>
<reference evidence="1 2" key="1">
    <citation type="submission" date="2018-06" db="EMBL/GenBank/DDBJ databases">
        <authorList>
            <consortium name="Pathogen Informatics"/>
            <person name="Doyle S."/>
        </authorList>
    </citation>
    <scope>NUCLEOTIDE SEQUENCE [LARGE SCALE GENOMIC DNA]</scope>
    <source>
        <strain evidence="1 2">NCTC11370</strain>
    </source>
</reference>
<evidence type="ECO:0000313" key="2">
    <source>
        <dbReference type="Proteomes" id="UP000254554"/>
    </source>
</evidence>
<dbReference type="GeneID" id="93294103"/>
<dbReference type="AlphaFoldDB" id="A0A377GEB7"/>
<keyword evidence="2" id="KW-1185">Reference proteome</keyword>
<name>A0A377GEB7_9GAMM</name>
<proteinExistence type="predicted"/>
<dbReference type="OrthoDB" id="9930991at2"/>
<accession>A0A377GEB7</accession>
<organism evidence="1 2">
    <name type="scientific">Fluoribacter dumoffii</name>
    <dbReference type="NCBI Taxonomy" id="463"/>
    <lineage>
        <taxon>Bacteria</taxon>
        <taxon>Pseudomonadati</taxon>
        <taxon>Pseudomonadota</taxon>
        <taxon>Gammaproteobacteria</taxon>
        <taxon>Legionellales</taxon>
        <taxon>Legionellaceae</taxon>
        <taxon>Fluoribacter</taxon>
    </lineage>
</organism>